<protein>
    <recommendedName>
        <fullName evidence="1">ABC-type transport auxiliary lipoprotein component domain-containing protein</fullName>
    </recommendedName>
</protein>
<evidence type="ECO:0000259" key="1">
    <source>
        <dbReference type="Pfam" id="PF03886"/>
    </source>
</evidence>
<dbReference type="EMBL" id="JYHV01000011">
    <property type="protein sequence ID" value="KJH83574.1"/>
    <property type="molecule type" value="Genomic_DNA"/>
</dbReference>
<gene>
    <name evidence="2" type="ORF">UF78_05845</name>
</gene>
<name>A0A0D9ASB6_STUST</name>
<evidence type="ECO:0000313" key="3">
    <source>
        <dbReference type="Proteomes" id="UP000032487"/>
    </source>
</evidence>
<proteinExistence type="predicted"/>
<evidence type="ECO:0000313" key="2">
    <source>
        <dbReference type="EMBL" id="KJH83574.1"/>
    </source>
</evidence>
<organism evidence="2 3">
    <name type="scientific">Stutzerimonas stutzeri</name>
    <name type="common">Pseudomonas stutzeri</name>
    <dbReference type="NCBI Taxonomy" id="316"/>
    <lineage>
        <taxon>Bacteria</taxon>
        <taxon>Pseudomonadati</taxon>
        <taxon>Pseudomonadota</taxon>
        <taxon>Gammaproteobacteria</taxon>
        <taxon>Pseudomonadales</taxon>
        <taxon>Pseudomonadaceae</taxon>
        <taxon>Stutzerimonas</taxon>
    </lineage>
</organism>
<dbReference type="PATRIC" id="fig|316.101.peg.759"/>
<dbReference type="Gene3D" id="3.40.50.10610">
    <property type="entry name" value="ABC-type transport auxiliary lipoprotein component"/>
    <property type="match status" value="1"/>
</dbReference>
<reference evidence="2 3" key="1">
    <citation type="submission" date="2015-02" db="EMBL/GenBank/DDBJ databases">
        <title>Draft genome sequence of Pseudomonas stutzeri NT0128 isolated from wheat (Triticum turgidum) rhizosphere.</title>
        <authorList>
            <person name="Tovi N."/>
            <person name="Frenk S."/>
            <person name="Hadar Y."/>
            <person name="Minz D."/>
        </authorList>
    </citation>
    <scope>NUCLEOTIDE SEQUENCE [LARGE SCALE GENOMIC DNA]</scope>
    <source>
        <strain evidence="2 3">NT0128</strain>
    </source>
</reference>
<dbReference type="InterPro" id="IPR005586">
    <property type="entry name" value="ABC_trans_aux"/>
</dbReference>
<dbReference type="OrthoDB" id="5949767at2"/>
<feature type="domain" description="ABC-type transport auxiliary lipoprotein component" evidence="1">
    <location>
        <begin position="28"/>
        <end position="170"/>
    </location>
</feature>
<comment type="caution">
    <text evidence="2">The sequence shown here is derived from an EMBL/GenBank/DDBJ whole genome shotgun (WGS) entry which is preliminary data.</text>
</comment>
<sequence>MVFPRTTSLAAALLALVACRSDPIQFHTLTPIQPVAAVRLDAEVGIEAISVPPQVDRQQIVIRQSDSSLAILETHWWGASLAEELRSAIAQQLPNIAAGRRVSVRLDVLRLDSIPGQYALIDVKWRLRDLGEGGNAMVHCRSTLQTAAGVDIDDIVIAHQNNLQRLVEQISDAANDVARKCR</sequence>
<dbReference type="Proteomes" id="UP000032487">
    <property type="component" value="Unassembled WGS sequence"/>
</dbReference>
<accession>A0A0D9ASB6</accession>
<dbReference type="SUPFAM" id="SSF159594">
    <property type="entry name" value="XCC0632-like"/>
    <property type="match status" value="1"/>
</dbReference>
<dbReference type="Pfam" id="PF03886">
    <property type="entry name" value="ABC_trans_aux"/>
    <property type="match status" value="1"/>
</dbReference>
<dbReference type="PROSITE" id="PS51257">
    <property type="entry name" value="PROKAR_LIPOPROTEIN"/>
    <property type="match status" value="1"/>
</dbReference>
<dbReference type="AlphaFoldDB" id="A0A0D9ASB6"/>
<dbReference type="RefSeq" id="WP_045161083.1">
    <property type="nucleotide sequence ID" value="NZ_JYHV01000011.1"/>
</dbReference>